<reference evidence="7" key="1">
    <citation type="journal article" date="2014" name="Science">
        <title>Ancient hybridizations among the ancestral genomes of bread wheat.</title>
        <authorList>
            <consortium name="International Wheat Genome Sequencing Consortium,"/>
            <person name="Marcussen T."/>
            <person name="Sandve S.R."/>
            <person name="Heier L."/>
            <person name="Spannagl M."/>
            <person name="Pfeifer M."/>
            <person name="Jakobsen K.S."/>
            <person name="Wulff B.B."/>
            <person name="Steuernagel B."/>
            <person name="Mayer K.F."/>
            <person name="Olsen O.A."/>
        </authorList>
    </citation>
    <scope>NUCLEOTIDE SEQUENCE [LARGE SCALE GENOMIC DNA]</scope>
    <source>
        <strain evidence="7">cv. AL8/78</strain>
    </source>
</reference>
<reference evidence="6" key="4">
    <citation type="submission" date="2019-03" db="UniProtKB">
        <authorList>
            <consortium name="EnsemblPlants"/>
        </authorList>
    </citation>
    <scope>IDENTIFICATION</scope>
</reference>
<feature type="region of interest" description="Disordered" evidence="5">
    <location>
        <begin position="282"/>
        <end position="374"/>
    </location>
</feature>
<evidence type="ECO:0000313" key="6">
    <source>
        <dbReference type="EnsemblPlants" id="AET1Gv20707300.5"/>
    </source>
</evidence>
<dbReference type="STRING" id="200361.A0A452ZC85"/>
<evidence type="ECO:0000256" key="2">
    <source>
        <dbReference type="ARBA" id="ARBA00022692"/>
    </source>
</evidence>
<dbReference type="GO" id="GO:0005886">
    <property type="term" value="C:plasma membrane"/>
    <property type="evidence" value="ECO:0007669"/>
    <property type="project" value="UniProtKB-SubCell"/>
</dbReference>
<comment type="subcellular location">
    <subcellularLocation>
        <location evidence="1">Cell membrane</location>
        <topology evidence="1">Multi-pass membrane protein</topology>
    </subcellularLocation>
</comment>
<name>A0A452ZC85_AEGTS</name>
<dbReference type="InterPro" id="IPR003689">
    <property type="entry name" value="ZIP"/>
</dbReference>
<evidence type="ECO:0000313" key="7">
    <source>
        <dbReference type="Proteomes" id="UP000015105"/>
    </source>
</evidence>
<dbReference type="Gramene" id="AET1Gv20707300.5">
    <property type="protein sequence ID" value="AET1Gv20707300.5"/>
    <property type="gene ID" value="AET1Gv20707300"/>
</dbReference>
<dbReference type="AlphaFoldDB" id="A0A452ZC85"/>
<feature type="compositionally biased region" description="Gly residues" evidence="5">
    <location>
        <begin position="312"/>
        <end position="337"/>
    </location>
</feature>
<reference evidence="6" key="5">
    <citation type="journal article" date="2021" name="G3 (Bethesda)">
        <title>Aegilops tauschii genome assembly Aet v5.0 features greater sequence contiguity and improved annotation.</title>
        <authorList>
            <person name="Wang L."/>
            <person name="Zhu T."/>
            <person name="Rodriguez J.C."/>
            <person name="Deal K.R."/>
            <person name="Dubcovsky J."/>
            <person name="McGuire P.E."/>
            <person name="Lux T."/>
            <person name="Spannagl M."/>
            <person name="Mayer K.F.X."/>
            <person name="Baldrich P."/>
            <person name="Meyers B.C."/>
            <person name="Huo N."/>
            <person name="Gu Y.Q."/>
            <person name="Zhou H."/>
            <person name="Devos K.M."/>
            <person name="Bennetzen J.L."/>
            <person name="Unver T."/>
            <person name="Budak H."/>
            <person name="Gulick P.J."/>
            <person name="Galiba G."/>
            <person name="Kalapos B."/>
            <person name="Nelson D.R."/>
            <person name="Li P."/>
            <person name="You F.M."/>
            <person name="Luo M.C."/>
            <person name="Dvorak J."/>
        </authorList>
    </citation>
    <scope>NUCLEOTIDE SEQUENCE [LARGE SCALE GENOMIC DNA]</scope>
    <source>
        <strain evidence="6">cv. AL8/78</strain>
    </source>
</reference>
<dbReference type="EnsemblPlants" id="AET1Gv20707300.5">
    <property type="protein sequence ID" value="AET1Gv20707300.5"/>
    <property type="gene ID" value="AET1Gv20707300"/>
</dbReference>
<evidence type="ECO:0000256" key="5">
    <source>
        <dbReference type="SAM" id="MobiDB-lite"/>
    </source>
</evidence>
<feature type="compositionally biased region" description="Basic and acidic residues" evidence="5">
    <location>
        <begin position="301"/>
        <end position="310"/>
    </location>
</feature>
<feature type="compositionally biased region" description="Low complexity" evidence="5">
    <location>
        <begin position="338"/>
        <end position="362"/>
    </location>
</feature>
<evidence type="ECO:0000256" key="1">
    <source>
        <dbReference type="ARBA" id="ARBA00004651"/>
    </source>
</evidence>
<dbReference type="PANTHER" id="PTHR11040:SF67">
    <property type="entry name" value="ZINC TRANSPORTER 5"/>
    <property type="match status" value="1"/>
</dbReference>
<feature type="compositionally biased region" description="Low complexity" evidence="5">
    <location>
        <begin position="47"/>
        <end position="73"/>
    </location>
</feature>
<dbReference type="GO" id="GO:0005385">
    <property type="term" value="F:zinc ion transmembrane transporter activity"/>
    <property type="evidence" value="ECO:0007669"/>
    <property type="project" value="TreeGrafter"/>
</dbReference>
<organism evidence="6 7">
    <name type="scientific">Aegilops tauschii subsp. strangulata</name>
    <name type="common">Goatgrass</name>
    <dbReference type="NCBI Taxonomy" id="200361"/>
    <lineage>
        <taxon>Eukaryota</taxon>
        <taxon>Viridiplantae</taxon>
        <taxon>Streptophyta</taxon>
        <taxon>Embryophyta</taxon>
        <taxon>Tracheophyta</taxon>
        <taxon>Spermatophyta</taxon>
        <taxon>Magnoliopsida</taxon>
        <taxon>Liliopsida</taxon>
        <taxon>Poales</taxon>
        <taxon>Poaceae</taxon>
        <taxon>BOP clade</taxon>
        <taxon>Pooideae</taxon>
        <taxon>Triticodae</taxon>
        <taxon>Triticeae</taxon>
        <taxon>Triticinae</taxon>
        <taxon>Aegilops</taxon>
    </lineage>
</organism>
<feature type="region of interest" description="Disordered" evidence="5">
    <location>
        <begin position="30"/>
        <end position="191"/>
    </location>
</feature>
<feature type="compositionally biased region" description="Basic residues" evidence="5">
    <location>
        <begin position="33"/>
        <end position="46"/>
    </location>
</feature>
<evidence type="ECO:0000256" key="4">
    <source>
        <dbReference type="ARBA" id="ARBA00023136"/>
    </source>
</evidence>
<evidence type="ECO:0000256" key="3">
    <source>
        <dbReference type="ARBA" id="ARBA00022989"/>
    </source>
</evidence>
<dbReference type="Proteomes" id="UP000015105">
    <property type="component" value="Chromosome 1D"/>
</dbReference>
<accession>A0A452ZC85</accession>
<dbReference type="Pfam" id="PF02535">
    <property type="entry name" value="Zip"/>
    <property type="match status" value="1"/>
</dbReference>
<keyword evidence="4" id="KW-0472">Membrane</keyword>
<dbReference type="PANTHER" id="PTHR11040">
    <property type="entry name" value="ZINC/IRON TRANSPORTER"/>
    <property type="match status" value="1"/>
</dbReference>
<sequence>SRWARARSPCSASWPSCSCPRSLCLEAATTAARRSRPGATRRRRCGSRSSPSSASSRGARSGRACRPWGAGSRRSGRRRTSSSPSRPSRAASSSPRGWCTSCPPPSRRCGPRASWAGRGSASRSPGWSPCSPRSPRSSWTPSPRGTSTGRTPSGPPPSPTSRRMTTRNPPPTGTRTACRCSPPRPTATSSCATASSLRSSVAIESGVASYLIVCWWSVASKVLELGVVVHSLIIGMSLGASDFPSTVRPLVPALTFHQLFEGIGLGGCIVQVRQVPAQVRGGDGSALLADDPGGDRRRHRDILGVRREQPDGAGGAGAAGGGRGGDPGVHGAGGHPGRGLQQAQGAEQGAAAARAQRLAAARGRPHVPARSLGL</sequence>
<protein>
    <submittedName>
        <fullName evidence="6">Uncharacterized protein</fullName>
    </submittedName>
</protein>
<reference evidence="6" key="3">
    <citation type="journal article" date="2017" name="Nature">
        <title>Genome sequence of the progenitor of the wheat D genome Aegilops tauschii.</title>
        <authorList>
            <person name="Luo M.C."/>
            <person name="Gu Y.Q."/>
            <person name="Puiu D."/>
            <person name="Wang H."/>
            <person name="Twardziok S.O."/>
            <person name="Deal K.R."/>
            <person name="Huo N."/>
            <person name="Zhu T."/>
            <person name="Wang L."/>
            <person name="Wang Y."/>
            <person name="McGuire P.E."/>
            <person name="Liu S."/>
            <person name="Long H."/>
            <person name="Ramasamy R.K."/>
            <person name="Rodriguez J.C."/>
            <person name="Van S.L."/>
            <person name="Yuan L."/>
            <person name="Wang Z."/>
            <person name="Xia Z."/>
            <person name="Xiao L."/>
            <person name="Anderson O.D."/>
            <person name="Ouyang S."/>
            <person name="Liang Y."/>
            <person name="Zimin A.V."/>
            <person name="Pertea G."/>
            <person name="Qi P."/>
            <person name="Bennetzen J.L."/>
            <person name="Dai X."/>
            <person name="Dawson M.W."/>
            <person name="Muller H.G."/>
            <person name="Kugler K."/>
            <person name="Rivarola-Duarte L."/>
            <person name="Spannagl M."/>
            <person name="Mayer K.F.X."/>
            <person name="Lu F.H."/>
            <person name="Bevan M.W."/>
            <person name="Leroy P."/>
            <person name="Li P."/>
            <person name="You F.M."/>
            <person name="Sun Q."/>
            <person name="Liu Z."/>
            <person name="Lyons E."/>
            <person name="Wicker T."/>
            <person name="Salzberg S.L."/>
            <person name="Devos K.M."/>
            <person name="Dvorak J."/>
        </authorList>
    </citation>
    <scope>NUCLEOTIDE SEQUENCE [LARGE SCALE GENOMIC DNA]</scope>
    <source>
        <strain evidence="6">cv. AL8/78</strain>
    </source>
</reference>
<reference evidence="7" key="2">
    <citation type="journal article" date="2017" name="Nat. Plants">
        <title>The Aegilops tauschii genome reveals multiple impacts of transposons.</title>
        <authorList>
            <person name="Zhao G."/>
            <person name="Zou C."/>
            <person name="Li K."/>
            <person name="Wang K."/>
            <person name="Li T."/>
            <person name="Gao L."/>
            <person name="Zhang X."/>
            <person name="Wang H."/>
            <person name="Yang Z."/>
            <person name="Liu X."/>
            <person name="Jiang W."/>
            <person name="Mao L."/>
            <person name="Kong X."/>
            <person name="Jiao Y."/>
            <person name="Jia J."/>
        </authorList>
    </citation>
    <scope>NUCLEOTIDE SEQUENCE [LARGE SCALE GENOMIC DNA]</scope>
    <source>
        <strain evidence="7">cv. AL8/78</strain>
    </source>
</reference>
<proteinExistence type="predicted"/>
<keyword evidence="3" id="KW-1133">Transmembrane helix</keyword>
<feature type="compositionally biased region" description="Low complexity" evidence="5">
    <location>
        <begin position="81"/>
        <end position="152"/>
    </location>
</feature>
<keyword evidence="2" id="KW-0812">Transmembrane</keyword>
<keyword evidence="7" id="KW-1185">Reference proteome</keyword>
<feature type="compositionally biased region" description="Low complexity" evidence="5">
    <location>
        <begin position="160"/>
        <end position="191"/>
    </location>
</feature>